<dbReference type="STRING" id="13333.W1PUG4"/>
<keyword evidence="4 7" id="KW-1133">Transmembrane helix</keyword>
<evidence type="ECO:0000256" key="3">
    <source>
        <dbReference type="ARBA" id="ARBA00022692"/>
    </source>
</evidence>
<feature type="transmembrane region" description="Helical" evidence="7">
    <location>
        <begin position="209"/>
        <end position="241"/>
    </location>
</feature>
<proteinExistence type="inferred from homology"/>
<dbReference type="GO" id="GO:0016020">
    <property type="term" value="C:membrane"/>
    <property type="evidence" value="ECO:0007669"/>
    <property type="project" value="UniProtKB-SubCell"/>
</dbReference>
<evidence type="ECO:0000313" key="8">
    <source>
        <dbReference type="EMBL" id="ERN11479.1"/>
    </source>
</evidence>
<dbReference type="AlphaFoldDB" id="W1PUG4"/>
<comment type="subcellular location">
    <subcellularLocation>
        <location evidence="1">Membrane</location>
    </subcellularLocation>
</comment>
<evidence type="ECO:0000256" key="5">
    <source>
        <dbReference type="ARBA" id="ARBA00023136"/>
    </source>
</evidence>
<name>W1PUG4_AMBTC</name>
<evidence type="ECO:0000256" key="6">
    <source>
        <dbReference type="SAM" id="MobiDB-lite"/>
    </source>
</evidence>
<evidence type="ECO:0000256" key="4">
    <source>
        <dbReference type="ARBA" id="ARBA00022989"/>
    </source>
</evidence>
<dbReference type="Gramene" id="ERN11479">
    <property type="protein sequence ID" value="ERN11479"/>
    <property type="gene ID" value="AMTR_s00022p00096680"/>
</dbReference>
<dbReference type="HOGENOM" id="CLU_036033_2_0_1"/>
<evidence type="ECO:0000256" key="2">
    <source>
        <dbReference type="ARBA" id="ARBA00009074"/>
    </source>
</evidence>
<dbReference type="OrthoDB" id="1932397at2759"/>
<dbReference type="KEGG" id="atr:18439677"/>
<dbReference type="Proteomes" id="UP000017836">
    <property type="component" value="Unassembled WGS sequence"/>
</dbReference>
<evidence type="ECO:0000313" key="9">
    <source>
        <dbReference type="Proteomes" id="UP000017836"/>
    </source>
</evidence>
<reference evidence="9" key="1">
    <citation type="journal article" date="2013" name="Science">
        <title>The Amborella genome and the evolution of flowering plants.</title>
        <authorList>
            <consortium name="Amborella Genome Project"/>
        </authorList>
    </citation>
    <scope>NUCLEOTIDE SEQUENCE [LARGE SCALE GENOMIC DNA]</scope>
</reference>
<feature type="region of interest" description="Disordered" evidence="6">
    <location>
        <begin position="1"/>
        <end position="25"/>
    </location>
</feature>
<keyword evidence="3 7" id="KW-0812">Transmembrane</keyword>
<sequence length="382" mass="42349">MTRDTTPRSNSTSTNHTPLSTPTASVAGTTTINLKREFALATQTSSYHDIWTKIHSATHVATPSELLQPGRDAINEALHNTKPLSSSMATLASHYFRVTEEAFSLCLSLQSSATCTALLYAPLRQLLDILPHPALDNNSINLSPPQLIFANCQFLAFRESFENPFPHPGTKPFSCLCQHFSDLRRDLDRDLRRARRKLSLIHRTTRTSALCLIGITLAVTAAAVVLFTHVIGGAALTAAAASTGPSCFSRRSASFANRSFWTVRRNVAQLDTAAKGVYVLSYDLHTIERLVIGVYETVEGDRTLVRMGVERGEHSSMVIGEVVRRLRRSQRKLTQQLRDLEEHLCLFMATLNRARSSLCDLVNSCALKSSGLQYQHCHIWDT</sequence>
<protein>
    <submittedName>
        <fullName evidence="8">Uncharacterized protein</fullName>
    </submittedName>
</protein>
<keyword evidence="9" id="KW-1185">Reference proteome</keyword>
<dbReference type="PANTHER" id="PTHR31113:SF5">
    <property type="entry name" value="OS04G0405700 PROTEIN"/>
    <property type="match status" value="1"/>
</dbReference>
<dbReference type="OMA" id="NRDCVHQ"/>
<evidence type="ECO:0000256" key="1">
    <source>
        <dbReference type="ARBA" id="ARBA00004370"/>
    </source>
</evidence>
<organism evidence="8 9">
    <name type="scientific">Amborella trichopoda</name>
    <dbReference type="NCBI Taxonomy" id="13333"/>
    <lineage>
        <taxon>Eukaryota</taxon>
        <taxon>Viridiplantae</taxon>
        <taxon>Streptophyta</taxon>
        <taxon>Embryophyta</taxon>
        <taxon>Tracheophyta</taxon>
        <taxon>Spermatophyta</taxon>
        <taxon>Magnoliopsida</taxon>
        <taxon>Amborellales</taxon>
        <taxon>Amborellaceae</taxon>
        <taxon>Amborella</taxon>
    </lineage>
</organism>
<dbReference type="EMBL" id="KI392687">
    <property type="protein sequence ID" value="ERN11479.1"/>
    <property type="molecule type" value="Genomic_DNA"/>
</dbReference>
<accession>W1PUG4</accession>
<dbReference type="eggNOG" id="ENOG502QUJ9">
    <property type="taxonomic scope" value="Eukaryota"/>
</dbReference>
<evidence type="ECO:0000256" key="7">
    <source>
        <dbReference type="SAM" id="Phobius"/>
    </source>
</evidence>
<dbReference type="PANTHER" id="PTHR31113">
    <property type="entry name" value="UPF0496 PROTEIN 3-RELATED"/>
    <property type="match status" value="1"/>
</dbReference>
<feature type="compositionally biased region" description="Polar residues" evidence="6">
    <location>
        <begin position="7"/>
        <end position="25"/>
    </location>
</feature>
<gene>
    <name evidence="8" type="ORF">AMTR_s00022p00096680</name>
</gene>
<dbReference type="InterPro" id="IPR007749">
    <property type="entry name" value="DUF677"/>
</dbReference>
<comment type="similarity">
    <text evidence="2">Belongs to the UPF0496 family.</text>
</comment>
<keyword evidence="5 7" id="KW-0472">Membrane</keyword>